<keyword evidence="6" id="KW-0175">Coiled coil</keyword>
<organism evidence="9 10">
    <name type="scientific">Burkholderia pseudomultivorans</name>
    <dbReference type="NCBI Taxonomy" id="1207504"/>
    <lineage>
        <taxon>Bacteria</taxon>
        <taxon>Pseudomonadati</taxon>
        <taxon>Pseudomonadota</taxon>
        <taxon>Betaproteobacteria</taxon>
        <taxon>Burkholderiales</taxon>
        <taxon>Burkholderiaceae</taxon>
        <taxon>Burkholderia</taxon>
        <taxon>Burkholderia cepacia complex</taxon>
    </lineage>
</organism>
<evidence type="ECO:0000256" key="6">
    <source>
        <dbReference type="SAM" id="Coils"/>
    </source>
</evidence>
<dbReference type="Gene3D" id="3.40.50.300">
    <property type="entry name" value="P-loop containing nucleotide triphosphate hydrolases"/>
    <property type="match status" value="2"/>
</dbReference>
<dbReference type="AlphaFoldDB" id="A0A132ECB3"/>
<dbReference type="Pfam" id="PF13086">
    <property type="entry name" value="AAA_11"/>
    <property type="match status" value="1"/>
</dbReference>
<dbReference type="Pfam" id="PF13087">
    <property type="entry name" value="AAA_12"/>
    <property type="match status" value="1"/>
</dbReference>
<accession>A0A132ECB3</accession>
<dbReference type="SUPFAM" id="SSF57997">
    <property type="entry name" value="Tropomyosin"/>
    <property type="match status" value="1"/>
</dbReference>
<keyword evidence="2" id="KW-0547">Nucleotide-binding</keyword>
<dbReference type="GO" id="GO:0003678">
    <property type="term" value="F:DNA helicase activity"/>
    <property type="evidence" value="ECO:0007669"/>
    <property type="project" value="UniProtKB-ARBA"/>
</dbReference>
<dbReference type="Proteomes" id="UP000062912">
    <property type="component" value="Unassembled WGS sequence"/>
</dbReference>
<evidence type="ECO:0000256" key="3">
    <source>
        <dbReference type="ARBA" id="ARBA00022801"/>
    </source>
</evidence>
<feature type="domain" description="DNA2/NAM7 helicase helicase" evidence="7">
    <location>
        <begin position="808"/>
        <end position="866"/>
    </location>
</feature>
<dbReference type="EMBL" id="LPJR01000052">
    <property type="protein sequence ID" value="KWF24974.1"/>
    <property type="molecule type" value="Genomic_DNA"/>
</dbReference>
<evidence type="ECO:0000256" key="2">
    <source>
        <dbReference type="ARBA" id="ARBA00022741"/>
    </source>
</evidence>
<evidence type="ECO:0000256" key="5">
    <source>
        <dbReference type="ARBA" id="ARBA00022840"/>
    </source>
</evidence>
<comment type="similarity">
    <text evidence="1">Belongs to the DNA2/NAM7 helicase family.</text>
</comment>
<reference evidence="9 10" key="1">
    <citation type="submission" date="2015-11" db="EMBL/GenBank/DDBJ databases">
        <title>Expanding the genomic diversity of Burkholderia species for the development of highly accurate diagnostics.</title>
        <authorList>
            <person name="Sahl J."/>
            <person name="Keim P."/>
            <person name="Wagner D."/>
        </authorList>
    </citation>
    <scope>NUCLEOTIDE SEQUENCE [LARGE SCALE GENOMIC DNA]</scope>
    <source>
        <strain evidence="9 10">MSMB368WGS</strain>
    </source>
</reference>
<gene>
    <name evidence="9" type="ORF">WT56_22040</name>
</gene>
<dbReference type="InterPro" id="IPR027417">
    <property type="entry name" value="P-loop_NTPase"/>
</dbReference>
<comment type="caution">
    <text evidence="9">The sequence shown here is derived from an EMBL/GenBank/DDBJ whole genome shotgun (WGS) entry which is preliminary data.</text>
</comment>
<feature type="coiled-coil region" evidence="6">
    <location>
        <begin position="604"/>
        <end position="631"/>
    </location>
</feature>
<dbReference type="InterPro" id="IPR041679">
    <property type="entry name" value="DNA2/NAM7-like_C"/>
</dbReference>
<name>A0A132ECB3_9BURK</name>
<evidence type="ECO:0000256" key="1">
    <source>
        <dbReference type="ARBA" id="ARBA00007913"/>
    </source>
</evidence>
<keyword evidence="3" id="KW-0378">Hydrolase</keyword>
<evidence type="ECO:0000313" key="10">
    <source>
        <dbReference type="Proteomes" id="UP000062912"/>
    </source>
</evidence>
<evidence type="ECO:0000259" key="7">
    <source>
        <dbReference type="Pfam" id="PF13086"/>
    </source>
</evidence>
<dbReference type="OrthoDB" id="9757917at2"/>
<evidence type="ECO:0000259" key="8">
    <source>
        <dbReference type="Pfam" id="PF13087"/>
    </source>
</evidence>
<dbReference type="PANTHER" id="PTHR43788:SF8">
    <property type="entry name" value="DNA-BINDING PROTEIN SMUBP-2"/>
    <property type="match status" value="1"/>
</dbReference>
<dbReference type="GO" id="GO:0005524">
    <property type="term" value="F:ATP binding"/>
    <property type="evidence" value="ECO:0007669"/>
    <property type="project" value="UniProtKB-KW"/>
</dbReference>
<keyword evidence="5" id="KW-0067">ATP-binding</keyword>
<dbReference type="SUPFAM" id="SSF52540">
    <property type="entry name" value="P-loop containing nucleoside triphosphate hydrolases"/>
    <property type="match status" value="1"/>
</dbReference>
<keyword evidence="4 9" id="KW-0347">Helicase</keyword>
<sequence>MWTDGKQEQGEVSVNQQIQGPKQVFPFWKAIEALTPQKLSKDDPNDKLNPAYNVDRGGALPWKDPRHCRKPIPQGKVWRYSVQFGVYGLARFAKLLEEKIGRHEEVFDDGISGKSRVFDIRFDENGVPLYESFTLSLAVWAAGQILQRDDDVVTLDRSIPCSLVGLPAPSAVIPDIDSGFGDFDVLSRHLMQWVAEEAARMRAESVAADLAWLDRLLQLIYEQTRFPSSAQDPMHACLVKCVQVKAPQPIDGAEPDKPEKVPAAAQDDLLNSFFIGELRQLSAAWQRQDVGHGFAEYMTAVASVDPKRIDLRSERGLTRAFQRLLPSQAASGCWPAQYPLAFSQQLAVNEIWQRHADTPGIFAVNGPPGTGKTTLLRDVVAAVVTQRAQALVSAGNAALAPKASFKSGDKRIPYYPLHQNMLGFSIVIASANNGAVENVSLELPGAKAVPAHVLGESDYFSALATELLGKPAWGLLAARLGNKTNRDEFMNTFWWRKPKESQADAAPPPDRFTPKRGEGLSYHLNLIKSGTRAPAVLWEDAVCRFQAAQQEEAAIRAELIRISGSVGKIESLRGKVAETKVARDAIAAQLDQARGDCERQADVLSEADQTCVRLRQGVDDAEQRLERQESSKPGLLDWIATLGRSHRQWWDRHHRLTQELDAARREMSDPLTSLKQAKAKLADLRHRVTELDRSFSQVDRDLEKLNGDLSAASGLLDEARKGLGDFWPDPDASDDKREKSAPWAREDWRRAREAVFLAALDVHRAFIESHPGEILANINLASDWLQGKDLPMHVASAAMESLCLIVPVISTAFASVPRMFSRIGREAIGWLLIDEAGQALPQQAAGAIWRAARTVVVGDPKQLEPVSGIPPTVEGALARYYGVDPLWWPSETSAQVLADQTMNLGTSLPDADKGKVWVGCPLRVHRRCDDPMFAVSNKIAYDGLMVHGKTTTDTPLPESCWIDVVGKSSEGNWIPEEGLAVRALLTDLRDRYGVQPADIFMISPFRDCANRLGRLARQLSFDTEKTGTVHTTQGKEADVVVLVLGGNRQRPGAKGWAAKRPNLLNVAVSRAKKRLYVIGDRAAWEKQKYFVTLSQSLPGSDVAWAGLELVC</sequence>
<feature type="domain" description="DNA2/NAM7 helicase-like C-terminal" evidence="8">
    <location>
        <begin position="947"/>
        <end position="1081"/>
    </location>
</feature>
<dbReference type="PANTHER" id="PTHR43788">
    <property type="entry name" value="DNA2/NAM7 HELICASE FAMILY MEMBER"/>
    <property type="match status" value="1"/>
</dbReference>
<dbReference type="InterPro" id="IPR047187">
    <property type="entry name" value="SF1_C_Upf1"/>
</dbReference>
<dbReference type="InterPro" id="IPR041677">
    <property type="entry name" value="DNA2/NAM7_AAA_11"/>
</dbReference>
<protein>
    <submittedName>
        <fullName evidence="9">Viral (Super1) RNA helicase</fullName>
    </submittedName>
</protein>
<evidence type="ECO:0000313" key="9">
    <source>
        <dbReference type="EMBL" id="KWF24974.1"/>
    </source>
</evidence>
<dbReference type="CDD" id="cd18808">
    <property type="entry name" value="SF1_C_Upf1"/>
    <property type="match status" value="1"/>
</dbReference>
<dbReference type="GO" id="GO:0016787">
    <property type="term" value="F:hydrolase activity"/>
    <property type="evidence" value="ECO:0007669"/>
    <property type="project" value="UniProtKB-KW"/>
</dbReference>
<proteinExistence type="inferred from homology"/>
<dbReference type="InterPro" id="IPR050534">
    <property type="entry name" value="Coronavir_polyprotein_1ab"/>
</dbReference>
<evidence type="ECO:0000256" key="4">
    <source>
        <dbReference type="ARBA" id="ARBA00022806"/>
    </source>
</evidence>